<name>A0A1I4P108_9BACI</name>
<protein>
    <submittedName>
        <fullName evidence="6">Tripartite ATP-independent transporter solute receptor, DctP family</fullName>
    </submittedName>
</protein>
<dbReference type="CDD" id="cd13603">
    <property type="entry name" value="PBP2_TRAP_Siap_TeaA_like"/>
    <property type="match status" value="1"/>
</dbReference>
<feature type="compositionally biased region" description="Gly residues" evidence="4">
    <location>
        <begin position="25"/>
        <end position="42"/>
    </location>
</feature>
<dbReference type="NCBIfam" id="TIGR00787">
    <property type="entry name" value="dctP"/>
    <property type="match status" value="1"/>
</dbReference>
<accession>A0A1I4P108</accession>
<evidence type="ECO:0000313" key="6">
    <source>
        <dbReference type="EMBL" id="SFM21524.1"/>
    </source>
</evidence>
<dbReference type="OrthoDB" id="9776801at2"/>
<keyword evidence="2" id="KW-0813">Transport</keyword>
<feature type="region of interest" description="Disordered" evidence="4">
    <location>
        <begin position="25"/>
        <end position="46"/>
    </location>
</feature>
<evidence type="ECO:0000256" key="2">
    <source>
        <dbReference type="ARBA" id="ARBA00022448"/>
    </source>
</evidence>
<feature type="signal peptide" evidence="5">
    <location>
        <begin position="1"/>
        <end position="19"/>
    </location>
</feature>
<dbReference type="NCBIfam" id="NF037995">
    <property type="entry name" value="TRAP_S1"/>
    <property type="match status" value="1"/>
</dbReference>
<comment type="similarity">
    <text evidence="1">Belongs to the bacterial solute-binding protein 7 family.</text>
</comment>
<feature type="chain" id="PRO_5039603521" evidence="5">
    <location>
        <begin position="20"/>
        <end position="348"/>
    </location>
</feature>
<dbReference type="InterPro" id="IPR038404">
    <property type="entry name" value="TRAP_DctP_sf"/>
</dbReference>
<dbReference type="InterPro" id="IPR004682">
    <property type="entry name" value="TRAP_DctP"/>
</dbReference>
<evidence type="ECO:0000256" key="3">
    <source>
        <dbReference type="ARBA" id="ARBA00022729"/>
    </source>
</evidence>
<keyword evidence="3 5" id="KW-0732">Signal</keyword>
<reference evidence="6 7" key="1">
    <citation type="submission" date="2016-10" db="EMBL/GenBank/DDBJ databases">
        <authorList>
            <person name="de Groot N.N."/>
        </authorList>
    </citation>
    <scope>NUCLEOTIDE SEQUENCE [LARGE SCALE GENOMIC DNA]</scope>
    <source>
        <strain evidence="6 7">CGMCC 1.6134</strain>
    </source>
</reference>
<dbReference type="Gene3D" id="3.40.190.170">
    <property type="entry name" value="Bacterial extracellular solute-binding protein, family 7"/>
    <property type="match status" value="1"/>
</dbReference>
<dbReference type="InterPro" id="IPR018389">
    <property type="entry name" value="DctP_fam"/>
</dbReference>
<gene>
    <name evidence="6" type="ORF">SAMN04488054_12234</name>
</gene>
<dbReference type="RefSeq" id="WP_090927661.1">
    <property type="nucleotide sequence ID" value="NZ_FOTY01000022.1"/>
</dbReference>
<keyword evidence="7" id="KW-1185">Reference proteome</keyword>
<evidence type="ECO:0000256" key="4">
    <source>
        <dbReference type="SAM" id="MobiDB-lite"/>
    </source>
</evidence>
<evidence type="ECO:0000313" key="7">
    <source>
        <dbReference type="Proteomes" id="UP000199668"/>
    </source>
</evidence>
<dbReference type="STRING" id="266892.SAMN04488054_12234"/>
<dbReference type="PIRSF" id="PIRSF006470">
    <property type="entry name" value="DctB"/>
    <property type="match status" value="1"/>
</dbReference>
<organism evidence="6 7">
    <name type="scientific">Salibacterium qingdaonense</name>
    <dbReference type="NCBI Taxonomy" id="266892"/>
    <lineage>
        <taxon>Bacteria</taxon>
        <taxon>Bacillati</taxon>
        <taxon>Bacillota</taxon>
        <taxon>Bacilli</taxon>
        <taxon>Bacillales</taxon>
        <taxon>Bacillaceae</taxon>
    </lineage>
</organism>
<evidence type="ECO:0000256" key="5">
    <source>
        <dbReference type="SAM" id="SignalP"/>
    </source>
</evidence>
<dbReference type="PANTHER" id="PTHR33376">
    <property type="match status" value="1"/>
</dbReference>
<keyword evidence="6" id="KW-0675">Receptor</keyword>
<dbReference type="PROSITE" id="PS51257">
    <property type="entry name" value="PROKAR_LIPOPROTEIN"/>
    <property type="match status" value="1"/>
</dbReference>
<dbReference type="GO" id="GO:0055085">
    <property type="term" value="P:transmembrane transport"/>
    <property type="evidence" value="ECO:0007669"/>
    <property type="project" value="InterPro"/>
</dbReference>
<proteinExistence type="inferred from homology"/>
<dbReference type="Pfam" id="PF03480">
    <property type="entry name" value="DctP"/>
    <property type="match status" value="1"/>
</dbReference>
<sequence length="348" mass="37842">MKKNRLYAGIAAAVGLTFAAGCSGGSESGGSGETSGGNGGGSSEESVTIEFGHGAAESNLRHEAVMEFKSMVEENSDSLTVEVYPNEQVGSESEMIENVSLNDLDMALAGAGIFTQYNDLIGASALPYLFDGYEHAWSVLDGPMGDRMAEPLLEDNIRILSYFENGIRHITNSQRPIETPDDLDGLSIRTPEADVSIDTLDALGANATPMAFGELYLGLQQGTVDGQENPLANIHAASFYEVQDYLSLTGHQYNALPLAISDEFWQSLSGDQQEVVQQAASDASQYHRDANQENEEQLLTDLEEQGMEINEPEKEPFREATQSVYDKYEDVYGSEFMDELQQAVEDAR</sequence>
<evidence type="ECO:0000256" key="1">
    <source>
        <dbReference type="ARBA" id="ARBA00009023"/>
    </source>
</evidence>
<dbReference type="Proteomes" id="UP000199668">
    <property type="component" value="Unassembled WGS sequence"/>
</dbReference>
<dbReference type="EMBL" id="FOTY01000022">
    <property type="protein sequence ID" value="SFM21524.1"/>
    <property type="molecule type" value="Genomic_DNA"/>
</dbReference>
<dbReference type="AlphaFoldDB" id="A0A1I4P108"/>
<dbReference type="GO" id="GO:0030288">
    <property type="term" value="C:outer membrane-bounded periplasmic space"/>
    <property type="evidence" value="ECO:0007669"/>
    <property type="project" value="InterPro"/>
</dbReference>
<dbReference type="PANTHER" id="PTHR33376:SF7">
    <property type="entry name" value="C4-DICARBOXYLATE-BINDING PROTEIN DCTB"/>
    <property type="match status" value="1"/>
</dbReference>